<feature type="non-terminal residue" evidence="3">
    <location>
        <position position="1"/>
    </location>
</feature>
<protein>
    <submittedName>
        <fullName evidence="3">Peptidoglycan DD-metalloendopeptidase family protein</fullName>
    </submittedName>
</protein>
<evidence type="ECO:0000256" key="1">
    <source>
        <dbReference type="ARBA" id="ARBA00010646"/>
    </source>
</evidence>
<dbReference type="PANTHER" id="PTHR21666">
    <property type="entry name" value="PEPTIDASE-RELATED"/>
    <property type="match status" value="1"/>
</dbReference>
<dbReference type="InterPro" id="IPR050570">
    <property type="entry name" value="Cell_wall_metabolism_enzyme"/>
</dbReference>
<dbReference type="InterPro" id="IPR011055">
    <property type="entry name" value="Dup_hybrid_motif"/>
</dbReference>
<dbReference type="RefSeq" id="WP_256192344.1">
    <property type="nucleotide sequence ID" value="NZ_CALCKC010000090.1"/>
</dbReference>
<dbReference type="CDD" id="cd12797">
    <property type="entry name" value="M23_peptidase"/>
    <property type="match status" value="1"/>
</dbReference>
<dbReference type="EMBL" id="JANFZH010000051">
    <property type="protein sequence ID" value="MCQ4841483.1"/>
    <property type="molecule type" value="Genomic_DNA"/>
</dbReference>
<sequence>GHRLRAGCHRRQPDWETAHEGRGLVMAIKGVDVSEMNGSVDFQALKAAGIQFVLIRCGYGSDYPFQDDACFAENVRKADTAGMPWGAYLYSYAKNADMAKSEAAHTLRVLNGRKPAYGVWYDVEDSQQAGCDLAVICDTYCRAMEAAGLYVGIYSFLSWLRGKLGSPVLDKYDKWVADWDTSCGYGKPYGIWQFTDNLVIGGKAFDGNYAYKDYPSLTKGGKPVSTKSRVFSSQENAITQGFGNGHGGVDLGWKTDPETPVIAHSGGTVVFCQTGYGNDQGSSGNASYGNCVKIKHPNGYFTLYAHLSGVKVSDGQQVEKGRQIGNMGNSGNSYGNHLHFEVRNKNDVRIDPVPYLAADLPGLNTEKGEPDLTEAEARKIAREEIGYANPTYHKVSEVPDYWRKDIQELVDKGVIRGGTAGDLELRHSDAKAAVLVKRALEAEDPIYRTIDDVPAWGRPYVQALIDRGTLEGEEAPVNGVRILNIRYSAVRLIKMLAEEPVSAE</sequence>
<gene>
    <name evidence="3" type="ORF">NE695_16360</name>
</gene>
<dbReference type="Pfam" id="PF01551">
    <property type="entry name" value="Peptidase_M23"/>
    <property type="match status" value="1"/>
</dbReference>
<evidence type="ECO:0000313" key="4">
    <source>
        <dbReference type="Proteomes" id="UP001524473"/>
    </source>
</evidence>
<dbReference type="CDD" id="cd06414">
    <property type="entry name" value="GH25_LytC-like"/>
    <property type="match status" value="1"/>
</dbReference>
<dbReference type="Gene3D" id="2.70.70.10">
    <property type="entry name" value="Glucose Permease (Domain IIA)"/>
    <property type="match status" value="1"/>
</dbReference>
<dbReference type="InterPro" id="IPR016047">
    <property type="entry name" value="M23ase_b-sheet_dom"/>
</dbReference>
<reference evidence="3 4" key="1">
    <citation type="submission" date="2022-06" db="EMBL/GenBank/DDBJ databases">
        <title>Isolation of gut microbiota from human fecal samples.</title>
        <authorList>
            <person name="Pamer E.G."/>
            <person name="Barat B."/>
            <person name="Waligurski E."/>
            <person name="Medina S."/>
            <person name="Paddock L."/>
            <person name="Mostad J."/>
        </authorList>
    </citation>
    <scope>NUCLEOTIDE SEQUENCE [LARGE SCALE GENOMIC DNA]</scope>
    <source>
        <strain evidence="3 4">DFI.9.73</strain>
    </source>
</reference>
<evidence type="ECO:0000259" key="2">
    <source>
        <dbReference type="Pfam" id="PF01551"/>
    </source>
</evidence>
<dbReference type="PROSITE" id="PS51904">
    <property type="entry name" value="GLYCOSYL_HYDROL_F25_2"/>
    <property type="match status" value="1"/>
</dbReference>
<feature type="domain" description="M23ase beta-sheet core" evidence="2">
    <location>
        <begin position="245"/>
        <end position="352"/>
    </location>
</feature>
<dbReference type="SUPFAM" id="SSF51445">
    <property type="entry name" value="(Trans)glycosidases"/>
    <property type="match status" value="1"/>
</dbReference>
<evidence type="ECO:0000313" key="3">
    <source>
        <dbReference type="EMBL" id="MCQ4841483.1"/>
    </source>
</evidence>
<keyword evidence="4" id="KW-1185">Reference proteome</keyword>
<dbReference type="Gene3D" id="3.20.20.80">
    <property type="entry name" value="Glycosidases"/>
    <property type="match status" value="1"/>
</dbReference>
<accession>A0ABT1S3U3</accession>
<dbReference type="InterPro" id="IPR017853">
    <property type="entry name" value="GH"/>
</dbReference>
<dbReference type="SUPFAM" id="SSF51261">
    <property type="entry name" value="Duplicated hybrid motif"/>
    <property type="match status" value="1"/>
</dbReference>
<dbReference type="Proteomes" id="UP001524473">
    <property type="component" value="Unassembled WGS sequence"/>
</dbReference>
<name>A0ABT1S3U3_9FIRM</name>
<comment type="similarity">
    <text evidence="1">Belongs to the glycosyl hydrolase 25 family.</text>
</comment>
<dbReference type="PANTHER" id="PTHR21666:SF270">
    <property type="entry name" value="MUREIN HYDROLASE ACTIVATOR ENVC"/>
    <property type="match status" value="1"/>
</dbReference>
<dbReference type="Pfam" id="PF01183">
    <property type="entry name" value="Glyco_hydro_25"/>
    <property type="match status" value="1"/>
</dbReference>
<organism evidence="3 4">
    <name type="scientific">Neglectibacter timonensis</name>
    <dbReference type="NCBI Taxonomy" id="1776382"/>
    <lineage>
        <taxon>Bacteria</taxon>
        <taxon>Bacillati</taxon>
        <taxon>Bacillota</taxon>
        <taxon>Clostridia</taxon>
        <taxon>Eubacteriales</taxon>
        <taxon>Oscillospiraceae</taxon>
        <taxon>Neglectibacter</taxon>
    </lineage>
</organism>
<comment type="caution">
    <text evidence="3">The sequence shown here is derived from an EMBL/GenBank/DDBJ whole genome shotgun (WGS) entry which is preliminary data.</text>
</comment>
<dbReference type="InterPro" id="IPR002053">
    <property type="entry name" value="Glyco_hydro_25"/>
</dbReference>
<proteinExistence type="inferred from homology"/>